<reference evidence="3 4" key="1">
    <citation type="journal article" date="2014" name="BMC Genomics">
        <title>Comparative genome sequencing reveals chemotype-specific gene clusters in the toxigenic black mold Stachybotrys.</title>
        <authorList>
            <person name="Semeiks J."/>
            <person name="Borek D."/>
            <person name="Otwinowski Z."/>
            <person name="Grishin N.V."/>
        </authorList>
    </citation>
    <scope>NUCLEOTIDE SEQUENCE [LARGE SCALE GENOMIC DNA]</scope>
    <source>
        <strain evidence="4">CBS 109288 / IBT 7711</strain>
    </source>
</reference>
<feature type="compositionally biased region" description="Basic and acidic residues" evidence="1">
    <location>
        <begin position="357"/>
        <end position="367"/>
    </location>
</feature>
<feature type="compositionally biased region" description="Basic and acidic residues" evidence="1">
    <location>
        <begin position="321"/>
        <end position="341"/>
    </location>
</feature>
<dbReference type="OrthoDB" id="5211263at2759"/>
<sequence length="367" mass="41695">MANHKTHAQFDRAKWRMKILFPTWFIQLALTFAQMGLFTWRLDDTIYHYDEVEKVGGVPTVELVWEVTNVGLSLVASVCTFFEIYRYFAESLTPWTMLFTHVIKLACAVAIMVLDIIVYAQRHDRHYSLIGLGIDAAFIITAIVLVVYVGIIYRRLSKYDIYTHPANVKPFGFNDDLERDTSYHGKIDSFRASLDTARLSGIRASLDVGRSRSPQANNSTTTPEDTYDSERARRTSSTYSHQRDTLFDDYVARQESQRATTERLLGEDLRRHSGASPDGLQGSRSPALTGQARSQSWTMSRNASYGNESFLGSLAEEDEEPYHNDRDRDALLGGDERRVSDGTKPAVTQERYAMGRNEGRQAQDTSR</sequence>
<dbReference type="EMBL" id="KL648705">
    <property type="protein sequence ID" value="KEY65433.1"/>
    <property type="molecule type" value="Genomic_DNA"/>
</dbReference>
<proteinExistence type="predicted"/>
<organism evidence="3 4">
    <name type="scientific">Stachybotrys chartarum (strain CBS 109288 / IBT 7711)</name>
    <name type="common">Toxic black mold</name>
    <name type="synonym">Stilbospora chartarum</name>
    <dbReference type="NCBI Taxonomy" id="1280523"/>
    <lineage>
        <taxon>Eukaryota</taxon>
        <taxon>Fungi</taxon>
        <taxon>Dikarya</taxon>
        <taxon>Ascomycota</taxon>
        <taxon>Pezizomycotina</taxon>
        <taxon>Sordariomycetes</taxon>
        <taxon>Hypocreomycetidae</taxon>
        <taxon>Hypocreales</taxon>
        <taxon>Stachybotryaceae</taxon>
        <taxon>Stachybotrys</taxon>
    </lineage>
</organism>
<evidence type="ECO:0000256" key="2">
    <source>
        <dbReference type="SAM" id="Phobius"/>
    </source>
</evidence>
<evidence type="ECO:0000313" key="4">
    <source>
        <dbReference type="Proteomes" id="UP000028045"/>
    </source>
</evidence>
<dbReference type="HOGENOM" id="CLU_044514_0_0_1"/>
<feature type="transmembrane region" description="Helical" evidence="2">
    <location>
        <begin position="97"/>
        <end position="120"/>
    </location>
</feature>
<feature type="transmembrane region" description="Helical" evidence="2">
    <location>
        <begin position="126"/>
        <end position="153"/>
    </location>
</feature>
<accession>A0A084AJF4</accession>
<keyword evidence="2" id="KW-0472">Membrane</keyword>
<dbReference type="Proteomes" id="UP000028045">
    <property type="component" value="Unassembled WGS sequence"/>
</dbReference>
<gene>
    <name evidence="3" type="ORF">S7711_04327</name>
</gene>
<evidence type="ECO:0000256" key="1">
    <source>
        <dbReference type="SAM" id="MobiDB-lite"/>
    </source>
</evidence>
<feature type="compositionally biased region" description="Basic and acidic residues" evidence="1">
    <location>
        <begin position="241"/>
        <end position="271"/>
    </location>
</feature>
<feature type="transmembrane region" description="Helical" evidence="2">
    <location>
        <begin position="21"/>
        <end position="40"/>
    </location>
</feature>
<keyword evidence="2" id="KW-1133">Transmembrane helix</keyword>
<keyword evidence="2" id="KW-0812">Transmembrane</keyword>
<protein>
    <submittedName>
        <fullName evidence="3">Uncharacterized protein</fullName>
    </submittedName>
</protein>
<feature type="region of interest" description="Disordered" evidence="1">
    <location>
        <begin position="315"/>
        <end position="367"/>
    </location>
</feature>
<feature type="transmembrane region" description="Helical" evidence="2">
    <location>
        <begin position="63"/>
        <end position="85"/>
    </location>
</feature>
<feature type="compositionally biased region" description="Polar residues" evidence="1">
    <location>
        <begin position="282"/>
        <end position="301"/>
    </location>
</feature>
<keyword evidence="4" id="KW-1185">Reference proteome</keyword>
<dbReference type="AlphaFoldDB" id="A0A084AJF4"/>
<feature type="compositionally biased region" description="Polar residues" evidence="1">
    <location>
        <begin position="212"/>
        <end position="224"/>
    </location>
</feature>
<feature type="region of interest" description="Disordered" evidence="1">
    <location>
        <begin position="208"/>
        <end position="301"/>
    </location>
</feature>
<evidence type="ECO:0000313" key="3">
    <source>
        <dbReference type="EMBL" id="KEY65433.1"/>
    </source>
</evidence>
<name>A0A084AJF4_STACB</name>